<keyword evidence="4" id="KW-0560">Oxidoreductase</keyword>
<dbReference type="Gene3D" id="3.50.50.60">
    <property type="entry name" value="FAD/NAD(P)-binding domain"/>
    <property type="match status" value="1"/>
</dbReference>
<dbReference type="PANTHER" id="PTHR13789">
    <property type="entry name" value="MONOOXYGENASE"/>
    <property type="match status" value="1"/>
</dbReference>
<feature type="domain" description="FAD-binding" evidence="6">
    <location>
        <begin position="4"/>
        <end position="354"/>
    </location>
</feature>
<comment type="similarity">
    <text evidence="1">Belongs to the paxM FAD-dependent monooxygenase family.</text>
</comment>
<dbReference type="STRING" id="289078.A0A2X0NI90"/>
<reference evidence="8" key="1">
    <citation type="submission" date="2016-10" db="EMBL/GenBank/DDBJ databases">
        <authorList>
            <person name="Jeantristanb JTB J.-T."/>
            <person name="Ricardo R."/>
        </authorList>
    </citation>
    <scope>NUCLEOTIDE SEQUENCE [LARGE SCALE GENOMIC DNA]</scope>
</reference>
<dbReference type="PANTHER" id="PTHR13789:SF314">
    <property type="entry name" value="FAD-BINDING DOMAIN-CONTAINING PROTEIN"/>
    <property type="match status" value="1"/>
</dbReference>
<keyword evidence="8" id="KW-1185">Reference proteome</keyword>
<evidence type="ECO:0000256" key="5">
    <source>
        <dbReference type="ARBA" id="ARBA00023033"/>
    </source>
</evidence>
<dbReference type="Proteomes" id="UP000249723">
    <property type="component" value="Unassembled WGS sequence"/>
</dbReference>
<keyword evidence="5" id="KW-0503">Monooxygenase</keyword>
<evidence type="ECO:0000313" key="7">
    <source>
        <dbReference type="EMBL" id="SCZ98966.1"/>
    </source>
</evidence>
<protein>
    <submittedName>
        <fullName evidence="7">BZ3500_MvSof-1268-A1-R1_Chr3-1g05737 protein</fullName>
    </submittedName>
</protein>
<organism evidence="7 8">
    <name type="scientific">Microbotryum saponariae</name>
    <dbReference type="NCBI Taxonomy" id="289078"/>
    <lineage>
        <taxon>Eukaryota</taxon>
        <taxon>Fungi</taxon>
        <taxon>Dikarya</taxon>
        <taxon>Basidiomycota</taxon>
        <taxon>Pucciniomycotina</taxon>
        <taxon>Microbotryomycetes</taxon>
        <taxon>Microbotryales</taxon>
        <taxon>Microbotryaceae</taxon>
        <taxon>Microbotryum</taxon>
    </lineage>
</organism>
<keyword evidence="2" id="KW-0285">Flavoprotein</keyword>
<evidence type="ECO:0000256" key="1">
    <source>
        <dbReference type="ARBA" id="ARBA00007992"/>
    </source>
</evidence>
<dbReference type="GO" id="GO:0071949">
    <property type="term" value="F:FAD binding"/>
    <property type="evidence" value="ECO:0007669"/>
    <property type="project" value="InterPro"/>
</dbReference>
<dbReference type="AlphaFoldDB" id="A0A2X0NI90"/>
<dbReference type="InterPro" id="IPR002938">
    <property type="entry name" value="FAD-bd"/>
</dbReference>
<evidence type="ECO:0000256" key="2">
    <source>
        <dbReference type="ARBA" id="ARBA00022630"/>
    </source>
</evidence>
<evidence type="ECO:0000313" key="8">
    <source>
        <dbReference type="Proteomes" id="UP000249723"/>
    </source>
</evidence>
<dbReference type="InterPro" id="IPR036188">
    <property type="entry name" value="FAD/NAD-bd_sf"/>
</dbReference>
<dbReference type="Pfam" id="PF01494">
    <property type="entry name" value="FAD_binding_3"/>
    <property type="match status" value="1"/>
</dbReference>
<sequence>MPLEIIIIGAGIAGLAAARALREQHNVTVLEQSRMKSEIGAAIHLGPNASKIALQWGLDLAALNSPEVQSYVEKSAKGDTLIAVPSDPRKGFGAPWLLNHRVDLHNELRRMATTPDLPGKPAVIQTAAKAVSFDCEAGKVTLADGQVLKADIIIGADGIHSILRTEILGAERVAQPSGYSAYRCLIPRESVEKVPAMASLLSLNPPTLTTFVASDRRVVAYPCRGGSLLNIVAIVPDEKMNEDSVESWNAEGSIDEMIEAFKDFQPELLDFLRTAPSCGLWQLRDQDPLKTWTKGRAILIGDAAHAMLPHQGQGGGQSVEDAEALQVVLASAGPEDDIPALLELVQKVRYDRASKIQGYSREKAMGPRPGTEEMGVNVHQFVSYNFGYQGAAKWAEANGISLKA</sequence>
<dbReference type="EMBL" id="FMWP01000096">
    <property type="protein sequence ID" value="SCZ98966.1"/>
    <property type="molecule type" value="Genomic_DNA"/>
</dbReference>
<evidence type="ECO:0000256" key="3">
    <source>
        <dbReference type="ARBA" id="ARBA00022827"/>
    </source>
</evidence>
<keyword evidence="3" id="KW-0274">FAD</keyword>
<dbReference type="PRINTS" id="PR00420">
    <property type="entry name" value="RNGMNOXGNASE"/>
</dbReference>
<proteinExistence type="inferred from homology"/>
<dbReference type="InterPro" id="IPR050493">
    <property type="entry name" value="FAD-dep_Monooxygenase_BioMet"/>
</dbReference>
<gene>
    <name evidence="7" type="ORF">BZ3500_MVSOF-1268-A1-R1_CHR3-1G05737</name>
</gene>
<evidence type="ECO:0000256" key="4">
    <source>
        <dbReference type="ARBA" id="ARBA00023002"/>
    </source>
</evidence>
<accession>A0A2X0NI90</accession>
<name>A0A2X0NI90_9BASI</name>
<dbReference type="GO" id="GO:0004497">
    <property type="term" value="F:monooxygenase activity"/>
    <property type="evidence" value="ECO:0007669"/>
    <property type="project" value="UniProtKB-KW"/>
</dbReference>
<dbReference type="OrthoDB" id="47494at2759"/>
<evidence type="ECO:0000259" key="6">
    <source>
        <dbReference type="Pfam" id="PF01494"/>
    </source>
</evidence>
<dbReference type="SUPFAM" id="SSF54373">
    <property type="entry name" value="FAD-linked reductases, C-terminal domain"/>
    <property type="match status" value="1"/>
</dbReference>
<dbReference type="SUPFAM" id="SSF51905">
    <property type="entry name" value="FAD/NAD(P)-binding domain"/>
    <property type="match status" value="1"/>
</dbReference>